<dbReference type="InterPro" id="IPR003959">
    <property type="entry name" value="ATPase_AAA_core"/>
</dbReference>
<dbReference type="GO" id="GO:0005524">
    <property type="term" value="F:ATP binding"/>
    <property type="evidence" value="ECO:0007669"/>
    <property type="project" value="UniProtKB-KW"/>
</dbReference>
<keyword evidence="4" id="KW-0547">Nucleotide-binding</keyword>
<feature type="region of interest" description="Disordered" evidence="8">
    <location>
        <begin position="1"/>
        <end position="79"/>
    </location>
</feature>
<dbReference type="GO" id="GO:0031389">
    <property type="term" value="C:Rad17 RFC-like complex"/>
    <property type="evidence" value="ECO:0007669"/>
    <property type="project" value="TreeGrafter"/>
</dbReference>
<dbReference type="PANTHER" id="PTHR11669:SF9">
    <property type="entry name" value="REPLICATION FACTOR C SUBUNIT 5"/>
    <property type="match status" value="1"/>
</dbReference>
<keyword evidence="11" id="KW-1185">Reference proteome</keyword>
<dbReference type="InterPro" id="IPR050238">
    <property type="entry name" value="DNA_Rep/Repair_Clamp_Loader"/>
</dbReference>
<evidence type="ECO:0000313" key="10">
    <source>
        <dbReference type="EMBL" id="KAG7575376.1"/>
    </source>
</evidence>
<keyword evidence="5" id="KW-0067">ATP-binding</keyword>
<dbReference type="SUPFAM" id="SSF52540">
    <property type="entry name" value="P-loop containing nucleoside triphosphate hydrolases"/>
    <property type="match status" value="1"/>
</dbReference>
<protein>
    <recommendedName>
        <fullName evidence="7">Replication factor C subunit 3</fullName>
    </recommendedName>
</protein>
<dbReference type="AlphaFoldDB" id="A0A8K0NTV4"/>
<evidence type="ECO:0000256" key="2">
    <source>
        <dbReference type="ARBA" id="ARBA00005378"/>
    </source>
</evidence>
<evidence type="ECO:0000256" key="7">
    <source>
        <dbReference type="ARBA" id="ARBA00070184"/>
    </source>
</evidence>
<dbReference type="OrthoDB" id="4199794at2759"/>
<dbReference type="GO" id="GO:0003689">
    <property type="term" value="F:DNA clamp loader activity"/>
    <property type="evidence" value="ECO:0007669"/>
    <property type="project" value="TreeGrafter"/>
</dbReference>
<organism evidence="10 11">
    <name type="scientific">Filobasidium floriforme</name>
    <dbReference type="NCBI Taxonomy" id="5210"/>
    <lineage>
        <taxon>Eukaryota</taxon>
        <taxon>Fungi</taxon>
        <taxon>Dikarya</taxon>
        <taxon>Basidiomycota</taxon>
        <taxon>Agaricomycotina</taxon>
        <taxon>Tremellomycetes</taxon>
        <taxon>Filobasidiales</taxon>
        <taxon>Filobasidiaceae</taxon>
        <taxon>Filobasidium</taxon>
    </lineage>
</organism>
<dbReference type="InterPro" id="IPR013748">
    <property type="entry name" value="Rep_factorC_C"/>
</dbReference>
<dbReference type="CDD" id="cd00009">
    <property type="entry name" value="AAA"/>
    <property type="match status" value="1"/>
</dbReference>
<keyword evidence="6" id="KW-0539">Nucleus</keyword>
<sequence length="443" mass="48558">MDVDSPPSTSNPLPNESNLPDAENPSLPAQAEGDELPVDDTGDVDMDGETPSKTTLGVKQISNGKNGQGIASGRAGTSADKEGFGNMASFFQPRKANGSAAKGKAKEVDDAVYEDEIEKRGGLPWVEKYRPDTLDDVVSHKDITGTIENFIKKGRLPHLLFYGPPGTGKTSTILAIAKLIYGPTAWRSHVLELNASDDRGIEVVREQIKGFAMTRVLFSKGFKLIILDEADMMTQAAQGALRRVIEQYTKNVRFCILCNYVNKITPAIQSRCTKFRFSPLPEKEVEKKVNQVVEREGVKLTDDGKQALLKLSKGDMRRALNVLQACHAAYDEVDETAVYNCTGNPHPKDVESVVQSMLRDEFGTSYEYITKLKTDRGLALQDLIAGTYEVLETIELPTQSRVYLLDALATCEHRLSVGGSEKVQLTSLLGAFKIAVELSQKKA</sequence>
<dbReference type="CDD" id="cd18140">
    <property type="entry name" value="HLD_clamp_RFC"/>
    <property type="match status" value="1"/>
</dbReference>
<dbReference type="FunFam" id="1.10.8.60:FF:000028">
    <property type="entry name" value="Replication factor C subunit 5"/>
    <property type="match status" value="1"/>
</dbReference>
<gene>
    <name evidence="10" type="ORF">FFLO_00366</name>
</gene>
<dbReference type="PANTHER" id="PTHR11669">
    <property type="entry name" value="REPLICATION FACTOR C / DNA POLYMERASE III GAMMA-TAU SUBUNIT"/>
    <property type="match status" value="1"/>
</dbReference>
<dbReference type="GO" id="GO:0031390">
    <property type="term" value="C:Ctf18 RFC-like complex"/>
    <property type="evidence" value="ECO:0007669"/>
    <property type="project" value="TreeGrafter"/>
</dbReference>
<dbReference type="NCBIfam" id="NF001679">
    <property type="entry name" value="PRK00440.1"/>
    <property type="match status" value="1"/>
</dbReference>
<evidence type="ECO:0000256" key="3">
    <source>
        <dbReference type="ARBA" id="ARBA00022705"/>
    </source>
</evidence>
<dbReference type="SUPFAM" id="SSF48019">
    <property type="entry name" value="post-AAA+ oligomerization domain-like"/>
    <property type="match status" value="1"/>
</dbReference>
<dbReference type="Pfam" id="PF08542">
    <property type="entry name" value="Rep_fac_C"/>
    <property type="match status" value="1"/>
</dbReference>
<feature type="compositionally biased region" description="Polar residues" evidence="8">
    <location>
        <begin position="51"/>
        <end position="65"/>
    </location>
</feature>
<comment type="caution">
    <text evidence="10">The sequence shown here is derived from an EMBL/GenBank/DDBJ whole genome shotgun (WGS) entry which is preliminary data.</text>
</comment>
<keyword evidence="3" id="KW-0235">DNA replication</keyword>
<feature type="compositionally biased region" description="Acidic residues" evidence="8">
    <location>
        <begin position="32"/>
        <end position="48"/>
    </location>
</feature>
<evidence type="ECO:0000256" key="6">
    <source>
        <dbReference type="ARBA" id="ARBA00023242"/>
    </source>
</evidence>
<feature type="compositionally biased region" description="Polar residues" evidence="8">
    <location>
        <begin position="1"/>
        <end position="18"/>
    </location>
</feature>
<evidence type="ECO:0000256" key="5">
    <source>
        <dbReference type="ARBA" id="ARBA00022840"/>
    </source>
</evidence>
<dbReference type="SMART" id="SM00382">
    <property type="entry name" value="AAA"/>
    <property type="match status" value="1"/>
</dbReference>
<dbReference type="InterPro" id="IPR047854">
    <property type="entry name" value="RFC_lid"/>
</dbReference>
<evidence type="ECO:0000256" key="1">
    <source>
        <dbReference type="ARBA" id="ARBA00004123"/>
    </source>
</evidence>
<dbReference type="FunFam" id="1.20.272.10:FF:000004">
    <property type="entry name" value="Replication factor C subunit 5"/>
    <property type="match status" value="1"/>
</dbReference>
<accession>A0A8K0NTV4</accession>
<dbReference type="Gene3D" id="1.20.272.10">
    <property type="match status" value="1"/>
</dbReference>
<feature type="domain" description="AAA+ ATPase" evidence="9">
    <location>
        <begin position="155"/>
        <end position="282"/>
    </location>
</feature>
<dbReference type="GO" id="GO:0003677">
    <property type="term" value="F:DNA binding"/>
    <property type="evidence" value="ECO:0007669"/>
    <property type="project" value="InterPro"/>
</dbReference>
<dbReference type="InterPro" id="IPR003593">
    <property type="entry name" value="AAA+_ATPase"/>
</dbReference>
<dbReference type="Gene3D" id="1.10.8.60">
    <property type="match status" value="1"/>
</dbReference>
<dbReference type="InterPro" id="IPR027417">
    <property type="entry name" value="P-loop_NTPase"/>
</dbReference>
<dbReference type="GO" id="GO:0016887">
    <property type="term" value="F:ATP hydrolysis activity"/>
    <property type="evidence" value="ECO:0007669"/>
    <property type="project" value="InterPro"/>
</dbReference>
<dbReference type="Pfam" id="PF00004">
    <property type="entry name" value="AAA"/>
    <property type="match status" value="1"/>
</dbReference>
<evidence type="ECO:0000259" key="9">
    <source>
        <dbReference type="SMART" id="SM00382"/>
    </source>
</evidence>
<comment type="similarity">
    <text evidence="2">Belongs to the activator 1 small subunits family.</text>
</comment>
<evidence type="ECO:0000313" key="11">
    <source>
        <dbReference type="Proteomes" id="UP000812966"/>
    </source>
</evidence>
<dbReference type="GO" id="GO:0005663">
    <property type="term" value="C:DNA replication factor C complex"/>
    <property type="evidence" value="ECO:0007669"/>
    <property type="project" value="TreeGrafter"/>
</dbReference>
<dbReference type="EMBL" id="JABELV010000004">
    <property type="protein sequence ID" value="KAG7575376.1"/>
    <property type="molecule type" value="Genomic_DNA"/>
</dbReference>
<dbReference type="Proteomes" id="UP000812966">
    <property type="component" value="Unassembled WGS sequence"/>
</dbReference>
<dbReference type="GO" id="GO:0031391">
    <property type="term" value="C:Elg1 RFC-like complex"/>
    <property type="evidence" value="ECO:0007669"/>
    <property type="project" value="TreeGrafter"/>
</dbReference>
<dbReference type="InterPro" id="IPR008921">
    <property type="entry name" value="DNA_pol3_clamp-load_cplx_C"/>
</dbReference>
<comment type="subcellular location">
    <subcellularLocation>
        <location evidence="1">Nucleus</location>
    </subcellularLocation>
</comment>
<reference evidence="10" key="1">
    <citation type="submission" date="2020-04" db="EMBL/GenBank/DDBJ databases">
        <title>Analysis of mating type loci in Filobasidium floriforme.</title>
        <authorList>
            <person name="Nowrousian M."/>
        </authorList>
    </citation>
    <scope>NUCLEOTIDE SEQUENCE</scope>
    <source>
        <strain evidence="10">CBS 6242</strain>
    </source>
</reference>
<dbReference type="GO" id="GO:0006271">
    <property type="term" value="P:DNA strand elongation involved in DNA replication"/>
    <property type="evidence" value="ECO:0007669"/>
    <property type="project" value="UniProtKB-ARBA"/>
</dbReference>
<dbReference type="Gene3D" id="3.40.50.300">
    <property type="entry name" value="P-loop containing nucleotide triphosphate hydrolases"/>
    <property type="match status" value="1"/>
</dbReference>
<name>A0A8K0NTV4_9TREE</name>
<proteinExistence type="inferred from homology"/>
<evidence type="ECO:0000256" key="4">
    <source>
        <dbReference type="ARBA" id="ARBA00022741"/>
    </source>
</evidence>
<evidence type="ECO:0000256" key="8">
    <source>
        <dbReference type="SAM" id="MobiDB-lite"/>
    </source>
</evidence>
<dbReference type="FunFam" id="3.40.50.300:FF:000129">
    <property type="entry name" value="Replication factor C subunit 5"/>
    <property type="match status" value="1"/>
</dbReference>
<dbReference type="GO" id="GO:0006281">
    <property type="term" value="P:DNA repair"/>
    <property type="evidence" value="ECO:0007669"/>
    <property type="project" value="TreeGrafter"/>
</dbReference>